<keyword evidence="5 8" id="KW-0812">Transmembrane</keyword>
<evidence type="ECO:0000256" key="5">
    <source>
        <dbReference type="ARBA" id="ARBA00022692"/>
    </source>
</evidence>
<dbReference type="Pfam" id="PF12698">
    <property type="entry name" value="ABC2_membrane_3"/>
    <property type="match status" value="1"/>
</dbReference>
<dbReference type="Gene3D" id="3.40.1710.10">
    <property type="entry name" value="abc type-2 transporter like domain"/>
    <property type="match status" value="1"/>
</dbReference>
<dbReference type="InterPro" id="IPR047817">
    <property type="entry name" value="ABC2_TM_bact-type"/>
</dbReference>
<dbReference type="KEGG" id="kmn:HW532_18940"/>
<evidence type="ECO:0000256" key="4">
    <source>
        <dbReference type="ARBA" id="ARBA00022475"/>
    </source>
</evidence>
<protein>
    <submittedName>
        <fullName evidence="10">ABC transporter permease</fullName>
    </submittedName>
</protein>
<reference evidence="10 11" key="1">
    <citation type="submission" date="2020-06" db="EMBL/GenBank/DDBJ databases">
        <title>Genome sequence of 2 isolates from Red Sea Mangroves.</title>
        <authorList>
            <person name="Sefrji F."/>
            <person name="Michoud G."/>
            <person name="Merlino G."/>
            <person name="Daffonchio D."/>
        </authorList>
    </citation>
    <scope>NUCLEOTIDE SEQUENCE [LARGE SCALE GENOMIC DNA]</scope>
    <source>
        <strain evidence="10 11">R1DC25</strain>
    </source>
</reference>
<dbReference type="RefSeq" id="WP_213161966.1">
    <property type="nucleotide sequence ID" value="NZ_CP058214.1"/>
</dbReference>
<keyword evidence="4" id="KW-1003">Cell membrane</keyword>
<comment type="subcellular location">
    <subcellularLocation>
        <location evidence="1">Cell membrane</location>
        <topology evidence="1">Multi-pass membrane protein</topology>
    </subcellularLocation>
</comment>
<dbReference type="PANTHER" id="PTHR30294">
    <property type="entry name" value="MEMBRANE COMPONENT OF ABC TRANSPORTER YHHJ-RELATED"/>
    <property type="match status" value="1"/>
</dbReference>
<evidence type="ECO:0000259" key="9">
    <source>
        <dbReference type="PROSITE" id="PS51012"/>
    </source>
</evidence>
<accession>A0A7S8HDL3</accession>
<feature type="transmembrane region" description="Helical" evidence="8">
    <location>
        <begin position="255"/>
        <end position="277"/>
    </location>
</feature>
<evidence type="ECO:0000256" key="1">
    <source>
        <dbReference type="ARBA" id="ARBA00004651"/>
    </source>
</evidence>
<evidence type="ECO:0000256" key="7">
    <source>
        <dbReference type="ARBA" id="ARBA00023136"/>
    </source>
</evidence>
<evidence type="ECO:0000256" key="6">
    <source>
        <dbReference type="ARBA" id="ARBA00022989"/>
    </source>
</evidence>
<feature type="transmembrane region" description="Helical" evidence="8">
    <location>
        <begin position="23"/>
        <end position="40"/>
    </location>
</feature>
<dbReference type="InterPro" id="IPR051449">
    <property type="entry name" value="ABC-2_transporter_component"/>
</dbReference>
<proteinExistence type="inferred from homology"/>
<feature type="transmembrane region" description="Helical" evidence="8">
    <location>
        <begin position="347"/>
        <end position="365"/>
    </location>
</feature>
<gene>
    <name evidence="10" type="ORF">HW532_18940</name>
</gene>
<evidence type="ECO:0000256" key="3">
    <source>
        <dbReference type="ARBA" id="ARBA00022448"/>
    </source>
</evidence>
<evidence type="ECO:0000256" key="8">
    <source>
        <dbReference type="SAM" id="Phobius"/>
    </source>
</evidence>
<comment type="similarity">
    <text evidence="2">Belongs to the ABC-2 integral membrane protein family.</text>
</comment>
<dbReference type="PANTHER" id="PTHR30294:SF47">
    <property type="entry name" value="INNER MEMBRANE TRANSPORT PERMEASE YHHJ"/>
    <property type="match status" value="1"/>
</dbReference>
<feature type="transmembrane region" description="Helical" evidence="8">
    <location>
        <begin position="173"/>
        <end position="198"/>
    </location>
</feature>
<keyword evidence="3" id="KW-0813">Transport</keyword>
<feature type="transmembrane region" description="Helical" evidence="8">
    <location>
        <begin position="224"/>
        <end position="243"/>
    </location>
</feature>
<evidence type="ECO:0000313" key="11">
    <source>
        <dbReference type="Proteomes" id="UP000593594"/>
    </source>
</evidence>
<dbReference type="EMBL" id="CP058214">
    <property type="protein sequence ID" value="QPC44594.1"/>
    <property type="molecule type" value="Genomic_DNA"/>
</dbReference>
<dbReference type="PROSITE" id="PS51012">
    <property type="entry name" value="ABC_TM2"/>
    <property type="match status" value="1"/>
</dbReference>
<keyword evidence="11" id="KW-1185">Reference proteome</keyword>
<dbReference type="AlphaFoldDB" id="A0A7S8HDL3"/>
<feature type="transmembrane region" description="Helical" evidence="8">
    <location>
        <begin position="283"/>
        <end position="300"/>
    </location>
</feature>
<feature type="domain" description="ABC transmembrane type-2" evidence="9">
    <location>
        <begin position="129"/>
        <end position="368"/>
    </location>
</feature>
<sequence length="373" mass="40097">MPSLANIARLGVKEFRSLKADPVLSVLILYVFTLAIYSVATGVQFEVRNAAVAVADEDRSHLSRRIAGAIQPPYFSPADEIAPAEITPAMDAGRYVFVIEIPPDFEKDVLRGHRPSVLIDIDATAMAQAGNGASYLQKIVAQEVAGYLSQGADAGQAVRVVTRARFNPNLQSMWFTAVMQVINNITILSVILTGAALIREREHGTLEHLLVMPVSPAEVMLAKIWANGLVIATAALLSLLLVVEGLLGVPVHGSLALFIAGAVLYQFSVTALGILLATFTRSMAQFGLLIIPVIVIMNLLSGSTTPLESMPVWLQNVTQLMPSTHFVAFAQAVLYRGAGLSIVWPELVWIAGIDVAVFAIALSRFRTTMLSAR</sequence>
<name>A0A7S8HDL3_9HYPH</name>
<dbReference type="Proteomes" id="UP000593594">
    <property type="component" value="Chromosome"/>
</dbReference>
<dbReference type="GO" id="GO:0005886">
    <property type="term" value="C:plasma membrane"/>
    <property type="evidence" value="ECO:0007669"/>
    <property type="project" value="UniProtKB-SubCell"/>
</dbReference>
<organism evidence="10 11">
    <name type="scientific">Kaustia mangrovi</name>
    <dbReference type="NCBI Taxonomy" id="2593653"/>
    <lineage>
        <taxon>Bacteria</taxon>
        <taxon>Pseudomonadati</taxon>
        <taxon>Pseudomonadota</taxon>
        <taxon>Alphaproteobacteria</taxon>
        <taxon>Hyphomicrobiales</taxon>
        <taxon>Parvibaculaceae</taxon>
        <taxon>Kaustia</taxon>
    </lineage>
</organism>
<dbReference type="InterPro" id="IPR013525">
    <property type="entry name" value="ABC2_TM"/>
</dbReference>
<keyword evidence="7 8" id="KW-0472">Membrane</keyword>
<dbReference type="GO" id="GO:0140359">
    <property type="term" value="F:ABC-type transporter activity"/>
    <property type="evidence" value="ECO:0007669"/>
    <property type="project" value="InterPro"/>
</dbReference>
<evidence type="ECO:0000313" key="10">
    <source>
        <dbReference type="EMBL" id="QPC44594.1"/>
    </source>
</evidence>
<keyword evidence="6 8" id="KW-1133">Transmembrane helix</keyword>
<evidence type="ECO:0000256" key="2">
    <source>
        <dbReference type="ARBA" id="ARBA00007783"/>
    </source>
</evidence>